<evidence type="ECO:0000256" key="2">
    <source>
        <dbReference type="ARBA" id="ARBA00022833"/>
    </source>
</evidence>
<keyword evidence="4" id="KW-0238">DNA-binding</keyword>
<evidence type="ECO:0000256" key="6">
    <source>
        <dbReference type="ARBA" id="ARBA00023242"/>
    </source>
</evidence>
<name>A0A507R2F2_MONPU</name>
<accession>A0A507R2F2</accession>
<dbReference type="InterPro" id="IPR007219">
    <property type="entry name" value="XnlR_reg_dom"/>
</dbReference>
<feature type="domain" description="Xylanolytic transcriptional activator regulatory" evidence="8">
    <location>
        <begin position="73"/>
        <end position="147"/>
    </location>
</feature>
<comment type="caution">
    <text evidence="9">The sequence shown here is derived from an EMBL/GenBank/DDBJ whole genome shotgun (WGS) entry which is preliminary data.</text>
</comment>
<evidence type="ECO:0000256" key="4">
    <source>
        <dbReference type="ARBA" id="ARBA00023125"/>
    </source>
</evidence>
<sequence>MAFLVQVKLVLAIGATTYDENFSLRASAVRWVYETQTWISEPEFKSRLGIQFLQTNILLLIAREMTGICSDSIWVSAGELLRKAMSMGLHRDPANLPNMTVLTAEMRRRLWNTTVEIALQSSLTSGGPPLVSSEDFDTGPPGNFDDEQLMIKDPVLKPEDSFTQVSITIALRKTFLLRLAVTKLLNDIRSHGTYEETLQLDLDLRSSCKTLCRTLQGYTSSTGPLPSRFSIRAVDVLMLRYLFLPSRPVFRSSITRGNLCIFKEDSGRNFTQTLLWILSHRRNAAATLIAIEIKAQLQEEEGLGPVPLRSDLFCVLDDAKSWCLQSIKAGETNVKGYVLMHHLDRDELGKKIVKAAEDAENTCFPILEKMAFQNHVGGNTDEFNQAPLNTPAGILEDWDFIMSDALLNLGNVDPMNWMFNFEAT</sequence>
<dbReference type="AlphaFoldDB" id="A0A507R2F2"/>
<keyword evidence="2" id="KW-0862">Zinc</keyword>
<dbReference type="GO" id="GO:0005634">
    <property type="term" value="C:nucleus"/>
    <property type="evidence" value="ECO:0007669"/>
    <property type="project" value="TreeGrafter"/>
</dbReference>
<dbReference type="GO" id="GO:0001228">
    <property type="term" value="F:DNA-binding transcription activator activity, RNA polymerase II-specific"/>
    <property type="evidence" value="ECO:0007669"/>
    <property type="project" value="TreeGrafter"/>
</dbReference>
<dbReference type="Pfam" id="PF04082">
    <property type="entry name" value="Fungal_trans"/>
    <property type="match status" value="1"/>
</dbReference>
<dbReference type="PANTHER" id="PTHR31944:SF131">
    <property type="entry name" value="HEME-RESPONSIVE ZINC FINGER TRANSCRIPTION FACTOR HAP1"/>
    <property type="match status" value="1"/>
</dbReference>
<dbReference type="CDD" id="cd12148">
    <property type="entry name" value="fungal_TF_MHR"/>
    <property type="match status" value="1"/>
</dbReference>
<feature type="signal peptide" evidence="7">
    <location>
        <begin position="1"/>
        <end position="17"/>
    </location>
</feature>
<dbReference type="InterPro" id="IPR051430">
    <property type="entry name" value="Fungal_TF_Env_Response"/>
</dbReference>
<keyword evidence="3" id="KW-0805">Transcription regulation</keyword>
<evidence type="ECO:0000313" key="9">
    <source>
        <dbReference type="EMBL" id="TQB75602.1"/>
    </source>
</evidence>
<dbReference type="SMART" id="SM00906">
    <property type="entry name" value="Fungal_trans"/>
    <property type="match status" value="1"/>
</dbReference>
<keyword evidence="10" id="KW-1185">Reference proteome</keyword>
<dbReference type="EMBL" id="VIFY01000018">
    <property type="protein sequence ID" value="TQB75602.1"/>
    <property type="molecule type" value="Genomic_DNA"/>
</dbReference>
<dbReference type="Proteomes" id="UP000319663">
    <property type="component" value="Unassembled WGS sequence"/>
</dbReference>
<dbReference type="GO" id="GO:0000978">
    <property type="term" value="F:RNA polymerase II cis-regulatory region sequence-specific DNA binding"/>
    <property type="evidence" value="ECO:0007669"/>
    <property type="project" value="TreeGrafter"/>
</dbReference>
<dbReference type="STRING" id="5098.A0A507R2F2"/>
<dbReference type="GO" id="GO:0006351">
    <property type="term" value="P:DNA-templated transcription"/>
    <property type="evidence" value="ECO:0007669"/>
    <property type="project" value="InterPro"/>
</dbReference>
<keyword evidence="6" id="KW-0539">Nucleus</keyword>
<organism evidence="9 10">
    <name type="scientific">Monascus purpureus</name>
    <name type="common">Red mold</name>
    <name type="synonym">Monascus anka</name>
    <dbReference type="NCBI Taxonomy" id="5098"/>
    <lineage>
        <taxon>Eukaryota</taxon>
        <taxon>Fungi</taxon>
        <taxon>Dikarya</taxon>
        <taxon>Ascomycota</taxon>
        <taxon>Pezizomycotina</taxon>
        <taxon>Eurotiomycetes</taxon>
        <taxon>Eurotiomycetidae</taxon>
        <taxon>Eurotiales</taxon>
        <taxon>Aspergillaceae</taxon>
        <taxon>Monascus</taxon>
    </lineage>
</organism>
<proteinExistence type="predicted"/>
<evidence type="ECO:0000313" key="10">
    <source>
        <dbReference type="Proteomes" id="UP000319663"/>
    </source>
</evidence>
<reference evidence="9 10" key="1">
    <citation type="submission" date="2019-06" db="EMBL/GenBank/DDBJ databases">
        <title>Wine fermentation using esterase from Monascus purpureus.</title>
        <authorList>
            <person name="Geng C."/>
            <person name="Zhang Y."/>
        </authorList>
    </citation>
    <scope>NUCLEOTIDE SEQUENCE [LARGE SCALE GENOMIC DNA]</scope>
    <source>
        <strain evidence="9">HQ1</strain>
    </source>
</reference>
<protein>
    <recommendedName>
        <fullName evidence="8">Xylanolytic transcriptional activator regulatory domain-containing protein</fullName>
    </recommendedName>
</protein>
<gene>
    <name evidence="9" type="ORF">MPDQ_002567</name>
</gene>
<keyword evidence="1" id="KW-0479">Metal-binding</keyword>
<dbReference type="GO" id="GO:0008270">
    <property type="term" value="F:zinc ion binding"/>
    <property type="evidence" value="ECO:0007669"/>
    <property type="project" value="InterPro"/>
</dbReference>
<evidence type="ECO:0000256" key="5">
    <source>
        <dbReference type="ARBA" id="ARBA00023163"/>
    </source>
</evidence>
<feature type="chain" id="PRO_5021465156" description="Xylanolytic transcriptional activator regulatory domain-containing protein" evidence="7">
    <location>
        <begin position="18"/>
        <end position="424"/>
    </location>
</feature>
<evidence type="ECO:0000256" key="1">
    <source>
        <dbReference type="ARBA" id="ARBA00022723"/>
    </source>
</evidence>
<evidence type="ECO:0000256" key="3">
    <source>
        <dbReference type="ARBA" id="ARBA00023015"/>
    </source>
</evidence>
<evidence type="ECO:0000259" key="8">
    <source>
        <dbReference type="SMART" id="SM00906"/>
    </source>
</evidence>
<keyword evidence="7" id="KW-0732">Signal</keyword>
<dbReference type="PANTHER" id="PTHR31944">
    <property type="entry name" value="HEME-RESPONSIVE ZINC FINGER TRANSCRIPTION FACTOR HAP1"/>
    <property type="match status" value="1"/>
</dbReference>
<keyword evidence="5" id="KW-0804">Transcription</keyword>
<evidence type="ECO:0000256" key="7">
    <source>
        <dbReference type="SAM" id="SignalP"/>
    </source>
</evidence>